<feature type="region of interest" description="Disordered" evidence="3">
    <location>
        <begin position="190"/>
        <end position="237"/>
    </location>
</feature>
<feature type="compositionally biased region" description="Polar residues" evidence="3">
    <location>
        <begin position="157"/>
        <end position="177"/>
    </location>
</feature>
<protein>
    <recommendedName>
        <fullName evidence="6">Transcription factor domain-containing protein</fullName>
    </recommendedName>
</protein>
<evidence type="ECO:0000256" key="3">
    <source>
        <dbReference type="SAM" id="MobiDB-lite"/>
    </source>
</evidence>
<dbReference type="GO" id="GO:0003700">
    <property type="term" value="F:DNA-binding transcription factor activity"/>
    <property type="evidence" value="ECO:0007669"/>
    <property type="project" value="TreeGrafter"/>
</dbReference>
<dbReference type="STRING" id="1182541.W9ZN46"/>
<dbReference type="RefSeq" id="XP_007720108.1">
    <property type="nucleotide sequence ID" value="XM_007721918.1"/>
</dbReference>
<evidence type="ECO:0000313" key="5">
    <source>
        <dbReference type="Proteomes" id="UP000019484"/>
    </source>
</evidence>
<comment type="subcellular location">
    <subcellularLocation>
        <location evidence="1">Nucleus</location>
    </subcellularLocation>
</comment>
<feature type="region of interest" description="Disordered" evidence="3">
    <location>
        <begin position="133"/>
        <end position="177"/>
    </location>
</feature>
<dbReference type="GO" id="GO:0005634">
    <property type="term" value="C:nucleus"/>
    <property type="evidence" value="ECO:0007669"/>
    <property type="project" value="UniProtKB-SubCell"/>
</dbReference>
<dbReference type="GeneID" id="19155907"/>
<feature type="compositionally biased region" description="Polar residues" evidence="3">
    <location>
        <begin position="212"/>
        <end position="237"/>
    </location>
</feature>
<gene>
    <name evidence="4" type="ORF">A1O1_01004</name>
</gene>
<accession>W9ZN46</accession>
<evidence type="ECO:0000256" key="1">
    <source>
        <dbReference type="ARBA" id="ARBA00004123"/>
    </source>
</evidence>
<proteinExistence type="predicted"/>
<dbReference type="AlphaFoldDB" id="W9ZN46"/>
<evidence type="ECO:0000313" key="4">
    <source>
        <dbReference type="EMBL" id="EXJ95879.1"/>
    </source>
</evidence>
<dbReference type="GO" id="GO:0000976">
    <property type="term" value="F:transcription cis-regulatory region binding"/>
    <property type="evidence" value="ECO:0007669"/>
    <property type="project" value="TreeGrafter"/>
</dbReference>
<organism evidence="4 5">
    <name type="scientific">Capronia coronata CBS 617.96</name>
    <dbReference type="NCBI Taxonomy" id="1182541"/>
    <lineage>
        <taxon>Eukaryota</taxon>
        <taxon>Fungi</taxon>
        <taxon>Dikarya</taxon>
        <taxon>Ascomycota</taxon>
        <taxon>Pezizomycotina</taxon>
        <taxon>Eurotiomycetes</taxon>
        <taxon>Chaetothyriomycetidae</taxon>
        <taxon>Chaetothyriales</taxon>
        <taxon>Herpotrichiellaceae</taxon>
        <taxon>Capronia</taxon>
    </lineage>
</organism>
<comment type="caution">
    <text evidence="4">The sequence shown here is derived from an EMBL/GenBank/DDBJ whole genome shotgun (WGS) entry which is preliminary data.</text>
</comment>
<feature type="compositionally biased region" description="Basic and acidic residues" evidence="3">
    <location>
        <begin position="133"/>
        <end position="142"/>
    </location>
</feature>
<sequence>MTITDLGMLQHTVERAGNDMSNATNRGPSAATVARRIAAAERGAGSRSNGYHQPEWSHAAGPNTAFVSETHQPMGESQTVDEPRRTATRRAPSFGSVLAQYLSNHWQTSSSGDVLRTSPRNNSIQQVPDWIRHEDGHRHDNPQTESPGWATLHLGQTPASLQDPSYGDSSHSSPQGWQSACLESVLRRTYLPRTRTTPPDPLLRREELDHSPGSSTSYRRAQRSLEQQPLSAPPTSGAPSQLFLTELEVVLFRNFVERVARWIDAFSPENPFATHVPVLALQCPAILLSCLAISAKQMALVATEGQAPIQDVLALQYYQRALRAISSLLTKPEHARSDEILASCIMLSK</sequence>
<dbReference type="InterPro" id="IPR021858">
    <property type="entry name" value="Fun_TF"/>
</dbReference>
<dbReference type="EMBL" id="AMWN01000001">
    <property type="protein sequence ID" value="EXJ95879.1"/>
    <property type="molecule type" value="Genomic_DNA"/>
</dbReference>
<keyword evidence="2" id="KW-0539">Nucleus</keyword>
<keyword evidence="5" id="KW-1185">Reference proteome</keyword>
<name>W9ZN46_9EURO</name>
<evidence type="ECO:0008006" key="6">
    <source>
        <dbReference type="Google" id="ProtNLM"/>
    </source>
</evidence>
<dbReference type="Proteomes" id="UP000019484">
    <property type="component" value="Unassembled WGS sequence"/>
</dbReference>
<reference evidence="4 5" key="1">
    <citation type="submission" date="2013-03" db="EMBL/GenBank/DDBJ databases">
        <title>The Genome Sequence of Capronia coronata CBS 617.96.</title>
        <authorList>
            <consortium name="The Broad Institute Genomics Platform"/>
            <person name="Cuomo C."/>
            <person name="de Hoog S."/>
            <person name="Gorbushina A."/>
            <person name="Walker B."/>
            <person name="Young S.K."/>
            <person name="Zeng Q."/>
            <person name="Gargeya S."/>
            <person name="Fitzgerald M."/>
            <person name="Haas B."/>
            <person name="Abouelleil A."/>
            <person name="Allen A.W."/>
            <person name="Alvarado L."/>
            <person name="Arachchi H.M."/>
            <person name="Berlin A.M."/>
            <person name="Chapman S.B."/>
            <person name="Gainer-Dewar J."/>
            <person name="Goldberg J."/>
            <person name="Griggs A."/>
            <person name="Gujja S."/>
            <person name="Hansen M."/>
            <person name="Howarth C."/>
            <person name="Imamovic A."/>
            <person name="Ireland A."/>
            <person name="Larimer J."/>
            <person name="McCowan C."/>
            <person name="Murphy C."/>
            <person name="Pearson M."/>
            <person name="Poon T.W."/>
            <person name="Priest M."/>
            <person name="Roberts A."/>
            <person name="Saif S."/>
            <person name="Shea T."/>
            <person name="Sisk P."/>
            <person name="Sykes S."/>
            <person name="Wortman J."/>
            <person name="Nusbaum C."/>
            <person name="Birren B."/>
        </authorList>
    </citation>
    <scope>NUCLEOTIDE SEQUENCE [LARGE SCALE GENOMIC DNA]</scope>
    <source>
        <strain evidence="4 5">CBS 617.96</strain>
    </source>
</reference>
<dbReference type="GO" id="GO:0045944">
    <property type="term" value="P:positive regulation of transcription by RNA polymerase II"/>
    <property type="evidence" value="ECO:0007669"/>
    <property type="project" value="TreeGrafter"/>
</dbReference>
<dbReference type="PANTHER" id="PTHR37534">
    <property type="entry name" value="TRANSCRIPTIONAL ACTIVATOR PROTEIN UGA3"/>
    <property type="match status" value="1"/>
</dbReference>
<dbReference type="Pfam" id="PF11951">
    <property type="entry name" value="Fungal_trans_2"/>
    <property type="match status" value="1"/>
</dbReference>
<dbReference type="OrthoDB" id="5319341at2759"/>
<dbReference type="HOGENOM" id="CLU_794536_0_0_1"/>
<evidence type="ECO:0000256" key="2">
    <source>
        <dbReference type="ARBA" id="ARBA00023242"/>
    </source>
</evidence>
<dbReference type="PANTHER" id="PTHR37534:SF2">
    <property type="entry name" value="N-ACETYLTRANSFERASE DOMAIN-CONTAINING PROTEIN"/>
    <property type="match status" value="1"/>
</dbReference>